<dbReference type="InterPro" id="IPR025207">
    <property type="entry name" value="Sim4_Fta4"/>
</dbReference>
<feature type="compositionally biased region" description="Acidic residues" evidence="1">
    <location>
        <begin position="150"/>
        <end position="160"/>
    </location>
</feature>
<dbReference type="GO" id="GO:0031511">
    <property type="term" value="C:Mis6-Sim4 complex"/>
    <property type="evidence" value="ECO:0007669"/>
    <property type="project" value="InterPro"/>
</dbReference>
<dbReference type="STRING" id="590646.G3B9G6"/>
<dbReference type="Pfam" id="PF13093">
    <property type="entry name" value="FTA4"/>
    <property type="match status" value="1"/>
</dbReference>
<evidence type="ECO:0000313" key="3">
    <source>
        <dbReference type="Proteomes" id="UP000000707"/>
    </source>
</evidence>
<evidence type="ECO:0000256" key="1">
    <source>
        <dbReference type="SAM" id="MobiDB-lite"/>
    </source>
</evidence>
<evidence type="ECO:0000313" key="2">
    <source>
        <dbReference type="EMBL" id="EGV61883.1"/>
    </source>
</evidence>
<dbReference type="GeneID" id="18249084"/>
<keyword evidence="3" id="KW-1185">Reference proteome</keyword>
<dbReference type="OrthoDB" id="21214at2759"/>
<organism evidence="3">
    <name type="scientific">Candida tenuis (strain ATCC 10573 / BCRC 21748 / CBS 615 / JCM 9827 / NBRC 10315 / NRRL Y-1498 / VKM Y-70)</name>
    <name type="common">Yeast</name>
    <name type="synonym">Yamadazyma tenuis</name>
    <dbReference type="NCBI Taxonomy" id="590646"/>
    <lineage>
        <taxon>Eukaryota</taxon>
        <taxon>Fungi</taxon>
        <taxon>Dikarya</taxon>
        <taxon>Ascomycota</taxon>
        <taxon>Saccharomycotina</taxon>
        <taxon>Pichiomycetes</taxon>
        <taxon>Debaryomycetaceae</taxon>
        <taxon>Yamadazyma</taxon>
    </lineage>
</organism>
<dbReference type="RefSeq" id="XP_006688053.1">
    <property type="nucleotide sequence ID" value="XM_006687990.1"/>
</dbReference>
<dbReference type="KEGG" id="cten:18249084"/>
<dbReference type="AlphaFoldDB" id="G3B9G6"/>
<dbReference type="Proteomes" id="UP000000707">
    <property type="component" value="Unassembled WGS sequence"/>
</dbReference>
<feature type="region of interest" description="Disordered" evidence="1">
    <location>
        <begin position="137"/>
        <end position="160"/>
    </location>
</feature>
<dbReference type="eggNOG" id="ENOG502RQ12">
    <property type="taxonomic scope" value="Eukaryota"/>
</dbReference>
<accession>G3B9G6</accession>
<reference evidence="2 3" key="1">
    <citation type="journal article" date="2011" name="Proc. Natl. Acad. Sci. U.S.A.">
        <title>Comparative genomics of xylose-fermenting fungi for enhanced biofuel production.</title>
        <authorList>
            <person name="Wohlbach D.J."/>
            <person name="Kuo A."/>
            <person name="Sato T.K."/>
            <person name="Potts K.M."/>
            <person name="Salamov A.A."/>
            <person name="LaButti K.M."/>
            <person name="Sun H."/>
            <person name="Clum A."/>
            <person name="Pangilinan J.L."/>
            <person name="Lindquist E.A."/>
            <person name="Lucas S."/>
            <person name="Lapidus A."/>
            <person name="Jin M."/>
            <person name="Gunawan C."/>
            <person name="Balan V."/>
            <person name="Dale B.E."/>
            <person name="Jeffries T.W."/>
            <person name="Zinkel R."/>
            <person name="Barry K.W."/>
            <person name="Grigoriev I.V."/>
            <person name="Gasch A.P."/>
        </authorList>
    </citation>
    <scope>NUCLEOTIDE SEQUENCE [LARGE SCALE GENOMIC DNA]</scope>
    <source>
        <strain evidence="3">ATCC 10573 / BCRC 21748 / CBS 615 / JCM 9827 / NBRC 10315 / NRRL Y-1498 / VKM Y-70</strain>
    </source>
</reference>
<sequence length="293" mass="34072">MDEKSYNYIKSFIDAQIREINRPVELSRQVKAVLSDENINIKQFQITLMRLNLLIRRHNSNMFPPRIINQIINQIIKSENYKIELVNERLSRISKIIKPLILTNLNPSSSSLQSVGEVNELISELPEAKYLFVTHSVGTHNDDPESQPQVEDEDEDEDDVQYGDGLVEDFEETVKTPAKNEKLKFQQTLYRQLDQKMGLDNELLEQYGVVRSRLLETNEQLQYKQSKMKYLELLRRKLADAMGMTIEDDRLVVSSVDNSMRSEMSRFKLLVDSIAFKVDGANRSQVVEMLREV</sequence>
<proteinExistence type="predicted"/>
<gene>
    <name evidence="2" type="ORF">CANTEDRAFT_125158</name>
</gene>
<name>G3B9G6_CANTC</name>
<dbReference type="HOGENOM" id="CLU_849982_0_0_1"/>
<dbReference type="EMBL" id="GL996527">
    <property type="protein sequence ID" value="EGV61883.1"/>
    <property type="molecule type" value="Genomic_DNA"/>
</dbReference>
<protein>
    <submittedName>
        <fullName evidence="2">Uncharacterized protein</fullName>
    </submittedName>
</protein>